<gene>
    <name evidence="2" type="ORF">OUZ56_013076</name>
</gene>
<proteinExistence type="predicted"/>
<comment type="caution">
    <text evidence="2">The sequence shown here is derived from an EMBL/GenBank/DDBJ whole genome shotgun (WGS) entry which is preliminary data.</text>
</comment>
<organism evidence="2 3">
    <name type="scientific">Daphnia magna</name>
    <dbReference type="NCBI Taxonomy" id="35525"/>
    <lineage>
        <taxon>Eukaryota</taxon>
        <taxon>Metazoa</taxon>
        <taxon>Ecdysozoa</taxon>
        <taxon>Arthropoda</taxon>
        <taxon>Crustacea</taxon>
        <taxon>Branchiopoda</taxon>
        <taxon>Diplostraca</taxon>
        <taxon>Cladocera</taxon>
        <taxon>Anomopoda</taxon>
        <taxon>Daphniidae</taxon>
        <taxon>Daphnia</taxon>
    </lineage>
</organism>
<sequence>MAMLCCTNLLDAVSSFETDRTGHLVKTVQNTGDTTKINILTSTESAEDLQTDKQVANGNNGGIKNMSYAPRDSGTNPRPISRQKEASSSCPGATVVRFWLPFLAGLASQLCVHSISSSLGR</sequence>
<evidence type="ECO:0000256" key="1">
    <source>
        <dbReference type="SAM" id="MobiDB-lite"/>
    </source>
</evidence>
<protein>
    <submittedName>
        <fullName evidence="2">Uncharacterized protein</fullName>
    </submittedName>
</protein>
<feature type="region of interest" description="Disordered" evidence="1">
    <location>
        <begin position="48"/>
        <end position="91"/>
    </location>
</feature>
<name>A0ABQ9Z606_9CRUS</name>
<keyword evidence="3" id="KW-1185">Reference proteome</keyword>
<evidence type="ECO:0000313" key="2">
    <source>
        <dbReference type="EMBL" id="KAK4007915.1"/>
    </source>
</evidence>
<dbReference type="Proteomes" id="UP001234178">
    <property type="component" value="Unassembled WGS sequence"/>
</dbReference>
<reference evidence="2 3" key="1">
    <citation type="journal article" date="2023" name="Nucleic Acids Res.">
        <title>The hologenome of Daphnia magna reveals possible DNA methylation and microbiome-mediated evolution of the host genome.</title>
        <authorList>
            <person name="Chaturvedi A."/>
            <person name="Li X."/>
            <person name="Dhandapani V."/>
            <person name="Marshall H."/>
            <person name="Kissane S."/>
            <person name="Cuenca-Cambronero M."/>
            <person name="Asole G."/>
            <person name="Calvet F."/>
            <person name="Ruiz-Romero M."/>
            <person name="Marangio P."/>
            <person name="Guigo R."/>
            <person name="Rago D."/>
            <person name="Mirbahai L."/>
            <person name="Eastwood N."/>
            <person name="Colbourne J.K."/>
            <person name="Zhou J."/>
            <person name="Mallon E."/>
            <person name="Orsini L."/>
        </authorList>
    </citation>
    <scope>NUCLEOTIDE SEQUENCE [LARGE SCALE GENOMIC DNA]</scope>
    <source>
        <strain evidence="2">LRV0_1</strain>
    </source>
</reference>
<accession>A0ABQ9Z606</accession>
<dbReference type="EMBL" id="JAOYFB010000002">
    <property type="protein sequence ID" value="KAK4007915.1"/>
    <property type="molecule type" value="Genomic_DNA"/>
</dbReference>
<evidence type="ECO:0000313" key="3">
    <source>
        <dbReference type="Proteomes" id="UP001234178"/>
    </source>
</evidence>